<feature type="signal peptide" evidence="2">
    <location>
        <begin position="1"/>
        <end position="29"/>
    </location>
</feature>
<feature type="chain" id="PRO_5035947399" evidence="2">
    <location>
        <begin position="30"/>
        <end position="781"/>
    </location>
</feature>
<feature type="compositionally biased region" description="Acidic residues" evidence="1">
    <location>
        <begin position="748"/>
        <end position="771"/>
    </location>
</feature>
<dbReference type="SUPFAM" id="SSF52833">
    <property type="entry name" value="Thioredoxin-like"/>
    <property type="match status" value="2"/>
</dbReference>
<keyword evidence="7" id="KW-1185">Reference proteome</keyword>
<sequence length="781" mass="86281">MCTPVLPREAVREMWLCVALLLWMGSAGCSEKSNTSQHIECTSADFYHGLHAGKIMFIYFQHQDSPTIALFLKELEKSAEALQDFGVLVGKVSCEKEPVPKYCSEENLRHTAFLFRGGREFSSFDLDTVFDVNSIVSEVLFAILREEVRYVHTEADLLVLEKASRGGRDLVLGYVRSLGTREHRSLMEAAYVYGSRYQFILSTGGPVLKQLGVNDSSPGSRVWFLHCRAAGGHLAPPPPERCPMTRMRRPLCTLQLHAFLQLMEAPLVSEVHVEPSSVPPPPFPYQLTPQVFLFSGPATQHLDRDAASTLAWSLRGLALLLLVHSSEVRYLTLHSPEQLLELLTSSEEPEQEEEQEQEEAHAGSLDDEVSASVWESGGLLDLDLDFLTPLTPDSLGAAVAQSSLTAALFYLRWDAVSAAALRSFIQVAHRLSDSGVEDVLMGAVDCGEWTDLCAAEQGTGAPFQPITAFPSLLLLRPQEPAQLYRGMLGSEALLRFILMSRAAAPALLSSQQEVTSFLQEVPPPRAGGTQTRPGPGAVPNQHTPGFLRRHGRQSMLWTPPLCWCSRPGGRGPPPTPLPPWSSLKELLDHIRAALLPPVPELTVDSLPSIFSLGKALLLLFLGEEEDEPGRRQNRALLQEMGGLLELGGPHLEHLLPCWIHLGRTPVGLVVLGSYLGSMPPLPALLLTHLPSGPEVYRYPPDAPLEAPAVLLWLQRVEQGAESPAGKLNEDNWPPTGQFLDFLKIMDGQQEEEEEEQEEQEEQEEEEEEDLTEEHLHLHSEL</sequence>
<feature type="region of interest" description="Disordered" evidence="1">
    <location>
        <begin position="345"/>
        <end position="367"/>
    </location>
</feature>
<dbReference type="InterPro" id="IPR057645">
    <property type="entry name" value="TXNDC16_3rd"/>
</dbReference>
<evidence type="ECO:0000256" key="1">
    <source>
        <dbReference type="SAM" id="MobiDB-lite"/>
    </source>
</evidence>
<evidence type="ECO:0000313" key="7">
    <source>
        <dbReference type="Proteomes" id="UP000677803"/>
    </source>
</evidence>
<dbReference type="Pfam" id="PF24508">
    <property type="entry name" value="TXNDC16_N"/>
    <property type="match status" value="1"/>
</dbReference>
<dbReference type="InterPro" id="IPR040090">
    <property type="entry name" value="TXNDC16"/>
</dbReference>
<evidence type="ECO:0000313" key="6">
    <source>
        <dbReference type="EMBL" id="CAG6016151.1"/>
    </source>
</evidence>
<dbReference type="Gene3D" id="3.40.30.10">
    <property type="entry name" value="Glutaredoxin"/>
    <property type="match status" value="1"/>
</dbReference>
<organism evidence="6 7">
    <name type="scientific">Menidia menidia</name>
    <name type="common">Atlantic silverside</name>
    <dbReference type="NCBI Taxonomy" id="238744"/>
    <lineage>
        <taxon>Eukaryota</taxon>
        <taxon>Metazoa</taxon>
        <taxon>Chordata</taxon>
        <taxon>Craniata</taxon>
        <taxon>Vertebrata</taxon>
        <taxon>Euteleostomi</taxon>
        <taxon>Actinopterygii</taxon>
        <taxon>Neopterygii</taxon>
        <taxon>Teleostei</taxon>
        <taxon>Neoteleostei</taxon>
        <taxon>Acanthomorphata</taxon>
        <taxon>Ovalentaria</taxon>
        <taxon>Atherinomorphae</taxon>
        <taxon>Atheriniformes</taxon>
        <taxon>Atherinopsidae</taxon>
        <taxon>Menidiinae</taxon>
        <taxon>Menidia</taxon>
    </lineage>
</organism>
<feature type="region of interest" description="Disordered" evidence="1">
    <location>
        <begin position="523"/>
        <end position="545"/>
    </location>
</feature>
<evidence type="ECO:0000256" key="2">
    <source>
        <dbReference type="SAM" id="SignalP"/>
    </source>
</evidence>
<dbReference type="CDD" id="cd02961">
    <property type="entry name" value="PDI_a_family"/>
    <property type="match status" value="1"/>
</dbReference>
<feature type="compositionally biased region" description="Basic and acidic residues" evidence="1">
    <location>
        <begin position="772"/>
        <end position="781"/>
    </location>
</feature>
<reference evidence="6" key="1">
    <citation type="submission" date="2021-05" db="EMBL/GenBank/DDBJ databases">
        <authorList>
            <person name="Tigano A."/>
        </authorList>
    </citation>
    <scope>NUCLEOTIDE SEQUENCE</scope>
</reference>
<feature type="domain" description="TXNDC16 N-terminal" evidence="3">
    <location>
        <begin position="37"/>
        <end position="140"/>
    </location>
</feature>
<feature type="region of interest" description="Disordered" evidence="1">
    <location>
        <begin position="742"/>
        <end position="781"/>
    </location>
</feature>
<dbReference type="OrthoDB" id="427280at2759"/>
<evidence type="ECO:0000259" key="4">
    <source>
        <dbReference type="Pfam" id="PF24509"/>
    </source>
</evidence>
<evidence type="ECO:0000259" key="5">
    <source>
        <dbReference type="Pfam" id="PF24510"/>
    </source>
</evidence>
<dbReference type="InterPro" id="IPR057642">
    <property type="entry name" value="TXNDC16_2nd"/>
</dbReference>
<dbReference type="Pfam" id="PF24510">
    <property type="entry name" value="TXNDC16_3rd"/>
    <property type="match status" value="1"/>
</dbReference>
<feature type="domain" description="TXNDC16 second thioredoxin-like" evidence="4">
    <location>
        <begin position="141"/>
        <end position="266"/>
    </location>
</feature>
<gene>
    <name evidence="6" type="ORF">MMEN_LOCUS20117</name>
</gene>
<dbReference type="AlphaFoldDB" id="A0A8S4BZQ6"/>
<feature type="compositionally biased region" description="Acidic residues" evidence="1">
    <location>
        <begin position="347"/>
        <end position="357"/>
    </location>
</feature>
<accession>A0A8S4BZQ6</accession>
<comment type="caution">
    <text evidence="6">The sequence shown here is derived from an EMBL/GenBank/DDBJ whole genome shotgun (WGS) entry which is preliminary data.</text>
</comment>
<proteinExistence type="predicted"/>
<name>A0A8S4BZQ6_9TELE</name>
<dbReference type="Proteomes" id="UP000677803">
    <property type="component" value="Unassembled WGS sequence"/>
</dbReference>
<protein>
    <submittedName>
        <fullName evidence="6">(Atlantic silverside) hypothetical protein</fullName>
    </submittedName>
</protein>
<dbReference type="EMBL" id="CAJRST010039000">
    <property type="protein sequence ID" value="CAG6016151.1"/>
    <property type="molecule type" value="Genomic_DNA"/>
</dbReference>
<dbReference type="InterPro" id="IPR036249">
    <property type="entry name" value="Thioredoxin-like_sf"/>
</dbReference>
<feature type="domain" description="TXNDC16 third thioredoxin-like" evidence="5">
    <location>
        <begin position="267"/>
        <end position="328"/>
    </location>
</feature>
<dbReference type="PANTHER" id="PTHR22699">
    <property type="entry name" value="THIOREDOXIN DOMAIN-CONTAINING PROTEIN 16"/>
    <property type="match status" value="1"/>
</dbReference>
<dbReference type="Pfam" id="PF24509">
    <property type="entry name" value="TXNDC16_2nd"/>
    <property type="match status" value="1"/>
</dbReference>
<dbReference type="PANTHER" id="PTHR22699:SF1">
    <property type="entry name" value="THIOREDOXIN DOMAIN-CONTAINING PROTEIN 16"/>
    <property type="match status" value="1"/>
</dbReference>
<dbReference type="InterPro" id="IPR057639">
    <property type="entry name" value="TXNDC16_N"/>
</dbReference>
<evidence type="ECO:0000259" key="3">
    <source>
        <dbReference type="Pfam" id="PF24508"/>
    </source>
</evidence>
<keyword evidence="2" id="KW-0732">Signal</keyword>